<keyword evidence="4" id="KW-1185">Reference proteome</keyword>
<evidence type="ECO:0000259" key="2">
    <source>
        <dbReference type="PROSITE" id="PS51387"/>
    </source>
</evidence>
<reference evidence="3 4" key="1">
    <citation type="submission" date="2021-05" db="EMBL/GenBank/DDBJ databases">
        <title>Novel species in genus Cellulomonas.</title>
        <authorList>
            <person name="Zhang G."/>
        </authorList>
    </citation>
    <scope>NUCLEOTIDE SEQUENCE [LARGE SCALE GENOMIC DNA]</scope>
    <source>
        <strain evidence="4">zg-ZUI222</strain>
    </source>
</reference>
<gene>
    <name evidence="3" type="ORF">KG103_03435</name>
</gene>
<dbReference type="InterPro" id="IPR016171">
    <property type="entry name" value="Vanillyl_alc_oxidase_C-sub2"/>
</dbReference>
<organism evidence="3 4">
    <name type="scientific">Cellulomonas wangleii</name>
    <dbReference type="NCBI Taxonomy" id="2816956"/>
    <lineage>
        <taxon>Bacteria</taxon>
        <taxon>Bacillati</taxon>
        <taxon>Actinomycetota</taxon>
        <taxon>Actinomycetes</taxon>
        <taxon>Micrococcales</taxon>
        <taxon>Cellulomonadaceae</taxon>
        <taxon>Cellulomonas</taxon>
    </lineage>
</organism>
<dbReference type="SUPFAM" id="SSF56176">
    <property type="entry name" value="FAD-binding/transporter-associated domain-like"/>
    <property type="match status" value="1"/>
</dbReference>
<dbReference type="NCBIfam" id="TIGR01679">
    <property type="entry name" value="bact_FAD_ox"/>
    <property type="match status" value="1"/>
</dbReference>
<dbReference type="InterPro" id="IPR007173">
    <property type="entry name" value="ALO_C"/>
</dbReference>
<evidence type="ECO:0000313" key="4">
    <source>
        <dbReference type="Proteomes" id="UP000677804"/>
    </source>
</evidence>
<dbReference type="RefSeq" id="WP_207340464.1">
    <property type="nucleotide sequence ID" value="NZ_CP074405.1"/>
</dbReference>
<keyword evidence="1" id="KW-0560">Oxidoreductase</keyword>
<feature type="domain" description="FAD-binding PCMH-type" evidence="2">
    <location>
        <begin position="21"/>
        <end position="194"/>
    </location>
</feature>
<dbReference type="PIRSF" id="PIRSF000136">
    <property type="entry name" value="LGO_GLO"/>
    <property type="match status" value="1"/>
</dbReference>
<dbReference type="InterPro" id="IPR010031">
    <property type="entry name" value="FAD_lactone_oxidase-like"/>
</dbReference>
<accession>A0ABX8D6D7</accession>
<dbReference type="PROSITE" id="PS51387">
    <property type="entry name" value="FAD_PCMH"/>
    <property type="match status" value="1"/>
</dbReference>
<dbReference type="EMBL" id="CP074405">
    <property type="protein sequence ID" value="QVI62989.1"/>
    <property type="molecule type" value="Genomic_DNA"/>
</dbReference>
<name>A0ABX8D6D7_9CELL</name>
<dbReference type="Gene3D" id="3.30.465.10">
    <property type="match status" value="1"/>
</dbReference>
<evidence type="ECO:0000256" key="1">
    <source>
        <dbReference type="ARBA" id="ARBA00023002"/>
    </source>
</evidence>
<dbReference type="Pfam" id="PF04030">
    <property type="entry name" value="ALO"/>
    <property type="match status" value="1"/>
</dbReference>
<dbReference type="Gene3D" id="1.10.45.10">
    <property type="entry name" value="Vanillyl-alcohol Oxidase, Chain A, domain 4"/>
    <property type="match status" value="1"/>
</dbReference>
<dbReference type="InterPro" id="IPR016167">
    <property type="entry name" value="FAD-bd_PCMH_sub1"/>
</dbReference>
<proteinExistence type="predicted"/>
<dbReference type="InterPro" id="IPR016166">
    <property type="entry name" value="FAD-bd_PCMH"/>
</dbReference>
<dbReference type="InterPro" id="IPR006094">
    <property type="entry name" value="Oxid_FAD_bind_N"/>
</dbReference>
<dbReference type="PANTHER" id="PTHR43762:SF1">
    <property type="entry name" value="D-ARABINONO-1,4-LACTONE OXIDASE"/>
    <property type="match status" value="1"/>
</dbReference>
<dbReference type="PANTHER" id="PTHR43762">
    <property type="entry name" value="L-GULONOLACTONE OXIDASE"/>
    <property type="match status" value="1"/>
</dbReference>
<dbReference type="Pfam" id="PF01565">
    <property type="entry name" value="FAD_binding_4"/>
    <property type="match status" value="1"/>
</dbReference>
<protein>
    <submittedName>
        <fullName evidence="3">FAD-binding protein</fullName>
    </submittedName>
</protein>
<dbReference type="InterPro" id="IPR036318">
    <property type="entry name" value="FAD-bd_PCMH-like_sf"/>
</dbReference>
<dbReference type="Proteomes" id="UP000677804">
    <property type="component" value="Chromosome"/>
</dbReference>
<dbReference type="Gene3D" id="3.30.70.2520">
    <property type="match status" value="1"/>
</dbReference>
<sequence>MGARGPGGAGGPTWRNWARTQSATPLRVARPRDLEALVQEVTTATAAGRRLRAVGSGHSFTGAAVTDGVQLHLDALTGVERVAPRPDGNAHVTVGAGTRLADLNAALAARGLAMRNLGDIDRQTVAGAISTGTHGTGARLGGLATQVVGCRVVTAAGDVVEVSPGHDPELFELARLGLGTAGVLAAVTLEVVPAFRLRAREAPMPLAELLTRMDELADANDHFELFWFPHTDRALAKCNNRVADDEADQPLPLLRHLVDDEVLSNGVFAVTNRLAAAYPRAVPLLNAVAGRALAGRTYTAGSADVFVARRRVRFREMEYAVPREHVPDVLRAVDRWLRTTREPVPFPLEVRFAAPDDLWLSTAHGRATGYVAVHQYHRMPHRRYFDAVERIMAEVDGRPHWGKLHSLDHVRLAALYPRLADANRVRARVDPTGTFRNDYVDRVLGPLP</sequence>
<evidence type="ECO:0000313" key="3">
    <source>
        <dbReference type="EMBL" id="QVI62989.1"/>
    </source>
</evidence>
<dbReference type="InterPro" id="IPR016169">
    <property type="entry name" value="FAD-bd_PCMH_sub2"/>
</dbReference>
<dbReference type="Gene3D" id="3.30.43.10">
    <property type="entry name" value="Uridine Diphospho-n-acetylenolpyruvylglucosamine Reductase, domain 2"/>
    <property type="match status" value="1"/>
</dbReference>